<feature type="region of interest" description="Disordered" evidence="1">
    <location>
        <begin position="1"/>
        <end position="20"/>
    </location>
</feature>
<dbReference type="AlphaFoldDB" id="A0AA39GL00"/>
<reference evidence="2" key="1">
    <citation type="submission" date="2022-10" db="EMBL/GenBank/DDBJ databases">
        <title>Determination and structural analysis of whole genome sequence of Sarocladium strictum F4-1.</title>
        <authorList>
            <person name="Hu L."/>
            <person name="Jiang Y."/>
        </authorList>
    </citation>
    <scope>NUCLEOTIDE SEQUENCE</scope>
    <source>
        <strain evidence="2">F4-1</strain>
    </source>
</reference>
<keyword evidence="3" id="KW-1185">Reference proteome</keyword>
<sequence length="99" mass="11511">MGICENSKFTDRDAIHPDDHGRYNEYLSGLRGDNFIHMYPKDGKVIIDIYQGPPDRLEKRAEFKPSDQADEFFEEEKRQVEELRKAGLMRTSTPPIPDP</sequence>
<evidence type="ECO:0000256" key="1">
    <source>
        <dbReference type="SAM" id="MobiDB-lite"/>
    </source>
</evidence>
<comment type="caution">
    <text evidence="2">The sequence shown here is derived from an EMBL/GenBank/DDBJ whole genome shotgun (WGS) entry which is preliminary data.</text>
</comment>
<proteinExistence type="predicted"/>
<dbReference type="EMBL" id="JAPDFR010000002">
    <property type="protein sequence ID" value="KAK0389136.1"/>
    <property type="molecule type" value="Genomic_DNA"/>
</dbReference>
<protein>
    <submittedName>
        <fullName evidence="2">Uncharacterized protein</fullName>
    </submittedName>
</protein>
<name>A0AA39GL00_SARSR</name>
<organism evidence="2 3">
    <name type="scientific">Sarocladium strictum</name>
    <name type="common">Black bundle disease fungus</name>
    <name type="synonym">Acremonium strictum</name>
    <dbReference type="NCBI Taxonomy" id="5046"/>
    <lineage>
        <taxon>Eukaryota</taxon>
        <taxon>Fungi</taxon>
        <taxon>Dikarya</taxon>
        <taxon>Ascomycota</taxon>
        <taxon>Pezizomycotina</taxon>
        <taxon>Sordariomycetes</taxon>
        <taxon>Hypocreomycetidae</taxon>
        <taxon>Hypocreales</taxon>
        <taxon>Sarocladiaceae</taxon>
        <taxon>Sarocladium</taxon>
    </lineage>
</organism>
<accession>A0AA39GL00</accession>
<feature type="compositionally biased region" description="Basic and acidic residues" evidence="1">
    <location>
        <begin position="8"/>
        <end position="20"/>
    </location>
</feature>
<evidence type="ECO:0000313" key="3">
    <source>
        <dbReference type="Proteomes" id="UP001175261"/>
    </source>
</evidence>
<gene>
    <name evidence="2" type="ORF">NLU13_2711</name>
</gene>
<evidence type="ECO:0000313" key="2">
    <source>
        <dbReference type="EMBL" id="KAK0389136.1"/>
    </source>
</evidence>
<dbReference type="Proteomes" id="UP001175261">
    <property type="component" value="Unassembled WGS sequence"/>
</dbReference>